<accession>A0A7W6AKV0</accession>
<evidence type="ECO:0000313" key="4">
    <source>
        <dbReference type="Proteomes" id="UP000517759"/>
    </source>
</evidence>
<evidence type="ECO:0000313" key="2">
    <source>
        <dbReference type="EMBL" id="GLS45919.1"/>
    </source>
</evidence>
<dbReference type="Proteomes" id="UP001156881">
    <property type="component" value="Unassembled WGS sequence"/>
</dbReference>
<reference evidence="2" key="1">
    <citation type="journal article" date="2014" name="Int. J. Syst. Evol. Microbiol.">
        <title>Complete genome of a new Firmicutes species belonging to the dominant human colonic microbiota ('Ruminococcus bicirculans') reveals two chromosomes and a selective capacity to utilize plant glucans.</title>
        <authorList>
            <consortium name="NISC Comparative Sequencing Program"/>
            <person name="Wegmann U."/>
            <person name="Louis P."/>
            <person name="Goesmann A."/>
            <person name="Henrissat B."/>
            <person name="Duncan S.H."/>
            <person name="Flint H.J."/>
        </authorList>
    </citation>
    <scope>NUCLEOTIDE SEQUENCE</scope>
    <source>
        <strain evidence="2">NBRC 107710</strain>
    </source>
</reference>
<evidence type="ECO:0000256" key="1">
    <source>
        <dbReference type="SAM" id="MobiDB-lite"/>
    </source>
</evidence>
<evidence type="ECO:0000313" key="3">
    <source>
        <dbReference type="EMBL" id="MBB3905307.1"/>
    </source>
</evidence>
<dbReference type="AlphaFoldDB" id="A0A7W6AKV0"/>
<dbReference type="EMBL" id="JACIDN010000011">
    <property type="protein sequence ID" value="MBB3905307.1"/>
    <property type="molecule type" value="Genomic_DNA"/>
</dbReference>
<comment type="caution">
    <text evidence="3">The sequence shown here is derived from an EMBL/GenBank/DDBJ whole genome shotgun (WGS) entry which is preliminary data.</text>
</comment>
<reference evidence="2" key="4">
    <citation type="submission" date="2023-01" db="EMBL/GenBank/DDBJ databases">
        <title>Draft genome sequence of Methylobacterium brachythecii strain NBRC 107710.</title>
        <authorList>
            <person name="Sun Q."/>
            <person name="Mori K."/>
        </authorList>
    </citation>
    <scope>NUCLEOTIDE SEQUENCE</scope>
    <source>
        <strain evidence="2">NBRC 107710</strain>
    </source>
</reference>
<reference evidence="5" key="2">
    <citation type="journal article" date="2019" name="Int. J. Syst. Evol. Microbiol.">
        <title>The Global Catalogue of Microorganisms (GCM) 10K type strain sequencing project: providing services to taxonomists for standard genome sequencing and annotation.</title>
        <authorList>
            <consortium name="The Broad Institute Genomics Platform"/>
            <consortium name="The Broad Institute Genome Sequencing Center for Infectious Disease"/>
            <person name="Wu L."/>
            <person name="Ma J."/>
        </authorList>
    </citation>
    <scope>NUCLEOTIDE SEQUENCE [LARGE SCALE GENOMIC DNA]</scope>
    <source>
        <strain evidence="5">NBRC 107710</strain>
    </source>
</reference>
<protein>
    <submittedName>
        <fullName evidence="3">Uncharacterized protein</fullName>
    </submittedName>
</protein>
<gene>
    <name evidence="2" type="ORF">GCM10007884_39100</name>
    <name evidence="3" type="ORF">GGR33_004840</name>
</gene>
<dbReference type="Proteomes" id="UP000517759">
    <property type="component" value="Unassembled WGS sequence"/>
</dbReference>
<organism evidence="3 4">
    <name type="scientific">Methylobacterium brachythecii</name>
    <dbReference type="NCBI Taxonomy" id="1176177"/>
    <lineage>
        <taxon>Bacteria</taxon>
        <taxon>Pseudomonadati</taxon>
        <taxon>Pseudomonadota</taxon>
        <taxon>Alphaproteobacteria</taxon>
        <taxon>Hyphomicrobiales</taxon>
        <taxon>Methylobacteriaceae</taxon>
        <taxon>Methylobacterium</taxon>
    </lineage>
</organism>
<feature type="compositionally biased region" description="Basic and acidic residues" evidence="1">
    <location>
        <begin position="38"/>
        <end position="47"/>
    </location>
</feature>
<dbReference type="EMBL" id="BSPG01000030">
    <property type="protein sequence ID" value="GLS45919.1"/>
    <property type="molecule type" value="Genomic_DNA"/>
</dbReference>
<sequence>MTDPRELREHRDEVLSRLAEGPIHTRFHAVNEALEEVRERRRGEGNRKARRAAAAKARRRG</sequence>
<feature type="region of interest" description="Disordered" evidence="1">
    <location>
        <begin position="38"/>
        <end position="61"/>
    </location>
</feature>
<name>A0A7W6AKV0_9HYPH</name>
<evidence type="ECO:0000313" key="5">
    <source>
        <dbReference type="Proteomes" id="UP001156881"/>
    </source>
</evidence>
<reference evidence="3 4" key="3">
    <citation type="submission" date="2020-08" db="EMBL/GenBank/DDBJ databases">
        <title>Genomic Encyclopedia of Type Strains, Phase IV (KMG-IV): sequencing the most valuable type-strain genomes for metagenomic binning, comparative biology and taxonomic classification.</title>
        <authorList>
            <person name="Goeker M."/>
        </authorList>
    </citation>
    <scope>NUCLEOTIDE SEQUENCE [LARGE SCALE GENOMIC DNA]</scope>
    <source>
        <strain evidence="3 4">DSM 24105</strain>
    </source>
</reference>
<proteinExistence type="predicted"/>
<keyword evidence="5" id="KW-1185">Reference proteome</keyword>
<feature type="compositionally biased region" description="Basic residues" evidence="1">
    <location>
        <begin position="48"/>
        <end position="61"/>
    </location>
</feature>